<comment type="caution">
    <text evidence="1">The sequence shown here is derived from an EMBL/GenBank/DDBJ whole genome shotgun (WGS) entry which is preliminary data.</text>
</comment>
<sequence length="63" mass="7117">MNTYYGTFKDEECTMQVMDTYEEFLNLPSVIVDALIEGYSGLEINSVELKKSLGAMRLQDSGQ</sequence>
<gene>
    <name evidence="1" type="ORF">S01H4_19151</name>
</gene>
<protein>
    <submittedName>
        <fullName evidence="1">Uncharacterized protein</fullName>
    </submittedName>
</protein>
<accession>X0YFL5</accession>
<dbReference type="EMBL" id="BART01008522">
    <property type="protein sequence ID" value="GAG54789.1"/>
    <property type="molecule type" value="Genomic_DNA"/>
</dbReference>
<dbReference type="AlphaFoldDB" id="X0YFL5"/>
<name>X0YFL5_9ZZZZ</name>
<evidence type="ECO:0000313" key="1">
    <source>
        <dbReference type="EMBL" id="GAG54789.1"/>
    </source>
</evidence>
<proteinExistence type="predicted"/>
<reference evidence="1" key="1">
    <citation type="journal article" date="2014" name="Front. Microbiol.">
        <title>High frequency of phylogenetically diverse reductive dehalogenase-homologous genes in deep subseafloor sedimentary metagenomes.</title>
        <authorList>
            <person name="Kawai M."/>
            <person name="Futagami T."/>
            <person name="Toyoda A."/>
            <person name="Takaki Y."/>
            <person name="Nishi S."/>
            <person name="Hori S."/>
            <person name="Arai W."/>
            <person name="Tsubouchi T."/>
            <person name="Morono Y."/>
            <person name="Uchiyama I."/>
            <person name="Ito T."/>
            <person name="Fujiyama A."/>
            <person name="Inagaki F."/>
            <person name="Takami H."/>
        </authorList>
    </citation>
    <scope>NUCLEOTIDE SEQUENCE</scope>
    <source>
        <strain evidence="1">Expedition CK06-06</strain>
    </source>
</reference>
<organism evidence="1">
    <name type="scientific">marine sediment metagenome</name>
    <dbReference type="NCBI Taxonomy" id="412755"/>
    <lineage>
        <taxon>unclassified sequences</taxon>
        <taxon>metagenomes</taxon>
        <taxon>ecological metagenomes</taxon>
    </lineage>
</organism>